<dbReference type="Proteomes" id="UP000812982">
    <property type="component" value="Unassembled WGS sequence"/>
</dbReference>
<dbReference type="EMBL" id="VOMB01000023">
    <property type="protein sequence ID" value="MBU9766359.1"/>
    <property type="molecule type" value="Genomic_DNA"/>
</dbReference>
<accession>A0ABS6KS72</accession>
<sequence length="176" mass="19582">MKAVQVAARSPHPIAGHLRRGLARLVESEELGESFALAAASHARDEHQAHAWRVIHALEAQTNGATRKFLQHSGIDVSETNRLAAAAGRIAAPPSVYWPWKVQLHSLRLATRRYLPVFQGLADGFHGTPHQDFFEYVVDHEVAIIRFIERDLDGQPAPLDAMLRLLETPVPMVEQP</sequence>
<evidence type="ECO:0000313" key="2">
    <source>
        <dbReference type="Proteomes" id="UP000812982"/>
    </source>
</evidence>
<keyword evidence="2" id="KW-1185">Reference proteome</keyword>
<protein>
    <recommendedName>
        <fullName evidence="3">DUF222 domain-containing protein</fullName>
    </recommendedName>
</protein>
<evidence type="ECO:0008006" key="3">
    <source>
        <dbReference type="Google" id="ProtNLM"/>
    </source>
</evidence>
<name>A0ABS6KS72_9MYCO</name>
<organism evidence="1 2">
    <name type="scientific">[Mycobacterium] fortunisiensis</name>
    <dbReference type="NCBI Taxonomy" id="2600579"/>
    <lineage>
        <taxon>Bacteria</taxon>
        <taxon>Bacillati</taxon>
        <taxon>Actinomycetota</taxon>
        <taxon>Actinomycetes</taxon>
        <taxon>Mycobacteriales</taxon>
        <taxon>Mycobacteriaceae</taxon>
        <taxon>Mycolicibacterium</taxon>
    </lineage>
</organism>
<reference evidence="1 2" key="1">
    <citation type="journal article" date="2021" name="Sci. Rep.">
        <title>Phenotypic and genomic hallmarks of a novel, potentially pathogenic rapidly growing Mycobacterium species related to the Mycobacterium fortuitum complex.</title>
        <authorList>
            <person name="Gharbi R."/>
            <person name="Khanna V."/>
            <person name="Frigui W."/>
            <person name="Mhenni B."/>
            <person name="Brosch R."/>
            <person name="Mardassi H."/>
        </authorList>
    </citation>
    <scope>NUCLEOTIDE SEQUENCE [LARGE SCALE GENOMIC DNA]</scope>
    <source>
        <strain evidence="1 2">TNTM28</strain>
    </source>
</reference>
<evidence type="ECO:0000313" key="1">
    <source>
        <dbReference type="EMBL" id="MBU9766359.1"/>
    </source>
</evidence>
<dbReference type="RefSeq" id="WP_217160217.1">
    <property type="nucleotide sequence ID" value="NZ_VOMB01000023.1"/>
</dbReference>
<gene>
    <name evidence="1" type="ORF">FR943_21260</name>
</gene>
<proteinExistence type="predicted"/>
<comment type="caution">
    <text evidence="1">The sequence shown here is derived from an EMBL/GenBank/DDBJ whole genome shotgun (WGS) entry which is preliminary data.</text>
</comment>